<dbReference type="InterPro" id="IPR006931">
    <property type="entry name" value="Calcipressin"/>
</dbReference>
<gene>
    <name evidence="3" type="ORF">BN860_10660g</name>
</gene>
<accession>A0A8J2X840</accession>
<evidence type="ECO:0000256" key="2">
    <source>
        <dbReference type="SAM" id="MobiDB-lite"/>
    </source>
</evidence>
<dbReference type="GO" id="GO:0019722">
    <property type="term" value="P:calcium-mediated signaling"/>
    <property type="evidence" value="ECO:0007669"/>
    <property type="project" value="InterPro"/>
</dbReference>
<dbReference type="GO" id="GO:0008597">
    <property type="term" value="F:calcium-dependent protein serine/threonine phosphatase regulator activity"/>
    <property type="evidence" value="ECO:0007669"/>
    <property type="project" value="TreeGrafter"/>
</dbReference>
<reference evidence="4" key="1">
    <citation type="journal article" date="2013" name="Genome Announc.">
        <title>Genome sequence of the food spoilage yeast Zygosaccharomyces bailii CLIB 213(T).</title>
        <authorList>
            <person name="Galeote V."/>
            <person name="Bigey F."/>
            <person name="Devillers H."/>
            <person name="Neuveglise C."/>
            <person name="Dequin S."/>
        </authorList>
    </citation>
    <scope>NUCLEOTIDE SEQUENCE [LARGE SCALE GENOMIC DNA]</scope>
    <source>
        <strain evidence="4">CLIB 213 / ATCC 58445 / CBS 680 / CCRC 21525 / NBRC 1098 / NCYC 1416 / NRRL Y-2227</strain>
    </source>
</reference>
<protein>
    <submittedName>
        <fullName evidence="3">ZYBA0S03-10660g1_1</fullName>
    </submittedName>
</protein>
<evidence type="ECO:0000313" key="3">
    <source>
        <dbReference type="EMBL" id="CDF89164.1"/>
    </source>
</evidence>
<dbReference type="OrthoDB" id="17212at2759"/>
<evidence type="ECO:0000256" key="1">
    <source>
        <dbReference type="ARBA" id="ARBA00008209"/>
    </source>
</evidence>
<organism evidence="3 4">
    <name type="scientific">Zygosaccharomyces bailii (strain CLIB 213 / ATCC 58445 / CBS 680 / BCRC 21525 / NBRC 1098 / NCYC 1416 / NRRL Y-2227)</name>
    <dbReference type="NCBI Taxonomy" id="1333698"/>
    <lineage>
        <taxon>Eukaryota</taxon>
        <taxon>Fungi</taxon>
        <taxon>Dikarya</taxon>
        <taxon>Ascomycota</taxon>
        <taxon>Saccharomycotina</taxon>
        <taxon>Saccharomycetes</taxon>
        <taxon>Saccharomycetales</taxon>
        <taxon>Saccharomycetaceae</taxon>
        <taxon>Zygosaccharomyces</taxon>
    </lineage>
</organism>
<dbReference type="GO" id="GO:0005737">
    <property type="term" value="C:cytoplasm"/>
    <property type="evidence" value="ECO:0007669"/>
    <property type="project" value="TreeGrafter"/>
</dbReference>
<dbReference type="Pfam" id="PF04847">
    <property type="entry name" value="Calcipressin"/>
    <property type="match status" value="1"/>
</dbReference>
<dbReference type="PANTHER" id="PTHR10300">
    <property type="entry name" value="CALCIPRESSIN"/>
    <property type="match status" value="1"/>
</dbReference>
<sequence length="183" mass="19697">METNTLIATSAGNIAHNVEPLKQWLLTSGVGEMQLILLPGFKRVLVVTESRKAAQTLMNKGNELDGVKLRYTLTDTEGPMVHPGEEIGRLKVPPSRRQLLVSPPTSPPPEFDFSRCEGAPPVSPGHKASLSSKHTSGEALGHHTLLSSAAGTITIDPVENAESEPQEPMPHTTLPPKSIFDEE</sequence>
<feature type="region of interest" description="Disordered" evidence="2">
    <location>
        <begin position="92"/>
        <end position="183"/>
    </location>
</feature>
<proteinExistence type="inferred from homology"/>
<dbReference type="EMBL" id="HG316456">
    <property type="protein sequence ID" value="CDF89164.1"/>
    <property type="molecule type" value="Genomic_DNA"/>
</dbReference>
<dbReference type="PANTHER" id="PTHR10300:SF14">
    <property type="entry name" value="PROTEIN SARAH"/>
    <property type="match status" value="1"/>
</dbReference>
<dbReference type="Proteomes" id="UP000019375">
    <property type="component" value="Unassembled WGS sequence"/>
</dbReference>
<keyword evidence="4" id="KW-1185">Reference proteome</keyword>
<dbReference type="AlphaFoldDB" id="A0A8J2X840"/>
<dbReference type="GO" id="GO:0005634">
    <property type="term" value="C:nucleus"/>
    <property type="evidence" value="ECO:0007669"/>
    <property type="project" value="TreeGrafter"/>
</dbReference>
<comment type="similarity">
    <text evidence="1">Belongs to the RCAN family.</text>
</comment>
<name>A0A8J2X840_ZYGB2</name>
<evidence type="ECO:0000313" key="4">
    <source>
        <dbReference type="Proteomes" id="UP000019375"/>
    </source>
</evidence>